<dbReference type="PANTHER" id="PTHR40465">
    <property type="entry name" value="CHROMOSOME 1, WHOLE GENOME SHOTGUN SEQUENCE"/>
    <property type="match status" value="1"/>
</dbReference>
<dbReference type="AlphaFoldDB" id="A0A9P5NB55"/>
<keyword evidence="2" id="KW-0812">Transmembrane</keyword>
<dbReference type="Pfam" id="PF20152">
    <property type="entry name" value="DUF6534"/>
    <property type="match status" value="1"/>
</dbReference>
<feature type="transmembrane region" description="Helical" evidence="2">
    <location>
        <begin position="128"/>
        <end position="151"/>
    </location>
</feature>
<evidence type="ECO:0000256" key="1">
    <source>
        <dbReference type="SAM" id="MobiDB-lite"/>
    </source>
</evidence>
<name>A0A9P5NB55_GYMJU</name>
<dbReference type="EMBL" id="JADNYJ010000245">
    <property type="protein sequence ID" value="KAF8873173.1"/>
    <property type="molecule type" value="Genomic_DNA"/>
</dbReference>
<gene>
    <name evidence="4" type="ORF">CPB84DRAFT_1854128</name>
</gene>
<feature type="region of interest" description="Disordered" evidence="1">
    <location>
        <begin position="306"/>
        <end position="338"/>
    </location>
</feature>
<feature type="transmembrane region" description="Helical" evidence="2">
    <location>
        <begin position="55"/>
        <end position="76"/>
    </location>
</feature>
<evidence type="ECO:0000313" key="4">
    <source>
        <dbReference type="EMBL" id="KAF8873173.1"/>
    </source>
</evidence>
<proteinExistence type="predicted"/>
<dbReference type="InterPro" id="IPR045339">
    <property type="entry name" value="DUF6534"/>
</dbReference>
<dbReference type="Proteomes" id="UP000724874">
    <property type="component" value="Unassembled WGS sequence"/>
</dbReference>
<accession>A0A9P5NB55</accession>
<evidence type="ECO:0000256" key="2">
    <source>
        <dbReference type="SAM" id="Phobius"/>
    </source>
</evidence>
<keyword evidence="5" id="KW-1185">Reference proteome</keyword>
<keyword evidence="2" id="KW-1133">Transmembrane helix</keyword>
<organism evidence="4 5">
    <name type="scientific">Gymnopilus junonius</name>
    <name type="common">Spectacular rustgill mushroom</name>
    <name type="synonym">Gymnopilus spectabilis subsp. junonius</name>
    <dbReference type="NCBI Taxonomy" id="109634"/>
    <lineage>
        <taxon>Eukaryota</taxon>
        <taxon>Fungi</taxon>
        <taxon>Dikarya</taxon>
        <taxon>Basidiomycota</taxon>
        <taxon>Agaricomycotina</taxon>
        <taxon>Agaricomycetes</taxon>
        <taxon>Agaricomycetidae</taxon>
        <taxon>Agaricales</taxon>
        <taxon>Agaricineae</taxon>
        <taxon>Hymenogastraceae</taxon>
        <taxon>Gymnopilus</taxon>
    </lineage>
</organism>
<keyword evidence="2" id="KW-0472">Membrane</keyword>
<dbReference type="OrthoDB" id="2798516at2759"/>
<comment type="caution">
    <text evidence="4">The sequence shown here is derived from an EMBL/GenBank/DDBJ whole genome shotgun (WGS) entry which is preliminary data.</text>
</comment>
<evidence type="ECO:0000259" key="3">
    <source>
        <dbReference type="Pfam" id="PF20152"/>
    </source>
</evidence>
<feature type="transmembrane region" description="Helical" evidence="2">
    <location>
        <begin position="209"/>
        <end position="231"/>
    </location>
</feature>
<sequence length="338" mass="37227">MAPTPLLSLADQTLDNTIGAILIGIVGAALVFGITTLQTYWYYHTYPNDALLHKCSVAVLWTLDAFHLALVVHAVYTYAVIGFGNWLRLLEITWSIKLQASINVVIVLIVHSLYAMRVWLLGGYHRGILGYIVALVVLGGFAVGIVLAYLIYTIRSYIELESISWAINAALATSTTIDFIIAGAMCYYLRKSKGSITRLNSRISTVIQYTLSSGLFTSACSLSAMFCVGSCPTRLFLRPQAVSQYILLPNTFIFLALEFLLTKLYVGSFIAMLNARERKRDGVCSCDALATEPSWSWKRHLNLHTASSSQSPRPQSTLTLNVPQSPPEILKTPLSGYA</sequence>
<feature type="compositionally biased region" description="Polar residues" evidence="1">
    <location>
        <begin position="306"/>
        <end position="323"/>
    </location>
</feature>
<protein>
    <recommendedName>
        <fullName evidence="3">DUF6534 domain-containing protein</fullName>
    </recommendedName>
</protein>
<feature type="transmembrane region" description="Helical" evidence="2">
    <location>
        <begin position="20"/>
        <end position="43"/>
    </location>
</feature>
<reference evidence="4" key="1">
    <citation type="submission" date="2020-11" db="EMBL/GenBank/DDBJ databases">
        <authorList>
            <consortium name="DOE Joint Genome Institute"/>
            <person name="Ahrendt S."/>
            <person name="Riley R."/>
            <person name="Andreopoulos W."/>
            <person name="LaButti K."/>
            <person name="Pangilinan J."/>
            <person name="Ruiz-duenas F.J."/>
            <person name="Barrasa J.M."/>
            <person name="Sanchez-Garcia M."/>
            <person name="Camarero S."/>
            <person name="Miyauchi S."/>
            <person name="Serrano A."/>
            <person name="Linde D."/>
            <person name="Babiker R."/>
            <person name="Drula E."/>
            <person name="Ayuso-Fernandez I."/>
            <person name="Pacheco R."/>
            <person name="Padilla G."/>
            <person name="Ferreira P."/>
            <person name="Barriuso J."/>
            <person name="Kellner H."/>
            <person name="Castanera R."/>
            <person name="Alfaro M."/>
            <person name="Ramirez L."/>
            <person name="Pisabarro A.G."/>
            <person name="Kuo A."/>
            <person name="Tritt A."/>
            <person name="Lipzen A."/>
            <person name="He G."/>
            <person name="Yan M."/>
            <person name="Ng V."/>
            <person name="Cullen D."/>
            <person name="Martin F."/>
            <person name="Rosso M.-N."/>
            <person name="Henrissat B."/>
            <person name="Hibbett D."/>
            <person name="Martinez A.T."/>
            <person name="Grigoriev I.V."/>
        </authorList>
    </citation>
    <scope>NUCLEOTIDE SEQUENCE</scope>
    <source>
        <strain evidence="4">AH 44721</strain>
    </source>
</reference>
<feature type="transmembrane region" description="Helical" evidence="2">
    <location>
        <begin position="163"/>
        <end position="189"/>
    </location>
</feature>
<evidence type="ECO:0000313" key="5">
    <source>
        <dbReference type="Proteomes" id="UP000724874"/>
    </source>
</evidence>
<feature type="transmembrane region" description="Helical" evidence="2">
    <location>
        <begin position="96"/>
        <end position="116"/>
    </location>
</feature>
<feature type="transmembrane region" description="Helical" evidence="2">
    <location>
        <begin position="251"/>
        <end position="273"/>
    </location>
</feature>
<feature type="domain" description="DUF6534" evidence="3">
    <location>
        <begin position="174"/>
        <end position="277"/>
    </location>
</feature>
<dbReference type="PANTHER" id="PTHR40465:SF1">
    <property type="entry name" value="DUF6534 DOMAIN-CONTAINING PROTEIN"/>
    <property type="match status" value="1"/>
</dbReference>